<dbReference type="Pfam" id="PF01555">
    <property type="entry name" value="N6_N4_Mtase"/>
    <property type="match status" value="1"/>
</dbReference>
<dbReference type="AlphaFoldDB" id="K1RFR3"/>
<dbReference type="Pfam" id="PF18273">
    <property type="entry name" value="T3RM_EcoP15I_C"/>
    <property type="match status" value="1"/>
</dbReference>
<dbReference type="GO" id="GO:0032259">
    <property type="term" value="P:methylation"/>
    <property type="evidence" value="ECO:0007669"/>
    <property type="project" value="UniProtKB-KW"/>
</dbReference>
<proteinExistence type="predicted"/>
<dbReference type="InterPro" id="IPR041405">
    <property type="entry name" value="T3RM_EcoP15I_C"/>
</dbReference>
<feature type="domain" description="Type III R-M EcoP15I C-terminal" evidence="4">
    <location>
        <begin position="196"/>
        <end position="290"/>
    </location>
</feature>
<name>K1RFR3_9ZZZZ</name>
<dbReference type="EMBL" id="AJWZ01010758">
    <property type="protein sequence ID" value="EKC47527.1"/>
    <property type="molecule type" value="Genomic_DNA"/>
</dbReference>
<dbReference type="Gene3D" id="3.40.50.150">
    <property type="entry name" value="Vaccinia Virus protein VP39"/>
    <property type="match status" value="1"/>
</dbReference>
<dbReference type="GO" id="GO:0003677">
    <property type="term" value="F:DNA binding"/>
    <property type="evidence" value="ECO:0007669"/>
    <property type="project" value="InterPro"/>
</dbReference>
<evidence type="ECO:0000259" key="3">
    <source>
        <dbReference type="Pfam" id="PF01555"/>
    </source>
</evidence>
<keyword evidence="2 5" id="KW-0808">Transferase</keyword>
<evidence type="ECO:0000256" key="2">
    <source>
        <dbReference type="ARBA" id="ARBA00022679"/>
    </source>
</evidence>
<feature type="domain" description="DNA methylase N-4/N-6" evidence="3">
    <location>
        <begin position="27"/>
        <end position="103"/>
    </location>
</feature>
<evidence type="ECO:0000313" key="5">
    <source>
        <dbReference type="EMBL" id="EKC47527.1"/>
    </source>
</evidence>
<protein>
    <submittedName>
        <fullName evidence="5">Site-specific DNA-methyltransferase (Adenine-specific)</fullName>
    </submittedName>
</protein>
<keyword evidence="1 5" id="KW-0489">Methyltransferase</keyword>
<organism evidence="5">
    <name type="scientific">human gut metagenome</name>
    <dbReference type="NCBI Taxonomy" id="408170"/>
    <lineage>
        <taxon>unclassified sequences</taxon>
        <taxon>metagenomes</taxon>
        <taxon>organismal metagenomes</taxon>
    </lineage>
</organism>
<reference evidence="5" key="1">
    <citation type="journal article" date="2013" name="Environ. Microbiol.">
        <title>Microbiota from the distal guts of lean and obese adolescents exhibit partial functional redundancy besides clear differences in community structure.</title>
        <authorList>
            <person name="Ferrer M."/>
            <person name="Ruiz A."/>
            <person name="Lanza F."/>
            <person name="Haange S.B."/>
            <person name="Oberbach A."/>
            <person name="Till H."/>
            <person name="Bargiela R."/>
            <person name="Campoy C."/>
            <person name="Segura M.T."/>
            <person name="Richter M."/>
            <person name="von Bergen M."/>
            <person name="Seifert J."/>
            <person name="Suarez A."/>
        </authorList>
    </citation>
    <scope>NUCLEOTIDE SEQUENCE</scope>
</reference>
<sequence length="299" mass="34575">MEKNNKNIVKIDNYESSNWIPYVKYYLDGRTKKVSNLLQNIEGNKKGSLQLKELFEINNLFDNPKPLEFLSILINIGSEDGDTILDFFGGSSSTAHSVLKINSENNGNRKFIIVQLPELCDTKSEAYKNGYKTIDEIGQERIRRAAKKIKEGTNADIDYGFKHYTIKEVNTNTLDKLEKFEPNYVISDGSILDEFGINAVLTTWMNEDGYGLTDKYEKLELEDYTAYKCQNTIYLLNWNISDLFIKALIEKYEKDENFDCNRIVMFGYSFTLNDIQTLKDNLQQVKNIKGINVEVITRY</sequence>
<dbReference type="SUPFAM" id="SSF53335">
    <property type="entry name" value="S-adenosyl-L-methionine-dependent methyltransferases"/>
    <property type="match status" value="1"/>
</dbReference>
<evidence type="ECO:0000259" key="4">
    <source>
        <dbReference type="Pfam" id="PF18273"/>
    </source>
</evidence>
<dbReference type="InterPro" id="IPR002941">
    <property type="entry name" value="DNA_methylase_N4/N6"/>
</dbReference>
<gene>
    <name evidence="5" type="ORF">OBE_15662</name>
</gene>
<accession>K1RFR3</accession>
<dbReference type="InterPro" id="IPR029063">
    <property type="entry name" value="SAM-dependent_MTases_sf"/>
</dbReference>
<comment type="caution">
    <text evidence="5">The sequence shown here is derived from an EMBL/GenBank/DDBJ whole genome shotgun (WGS) entry which is preliminary data.</text>
</comment>
<dbReference type="GO" id="GO:0008170">
    <property type="term" value="F:N-methyltransferase activity"/>
    <property type="evidence" value="ECO:0007669"/>
    <property type="project" value="InterPro"/>
</dbReference>
<evidence type="ECO:0000256" key="1">
    <source>
        <dbReference type="ARBA" id="ARBA00022603"/>
    </source>
</evidence>